<dbReference type="Proteomes" id="UP000244962">
    <property type="component" value="Unassembled WGS sequence"/>
</dbReference>
<keyword evidence="3" id="KW-1185">Reference proteome</keyword>
<dbReference type="EMBL" id="QEFB01000013">
    <property type="protein sequence ID" value="PWC06179.1"/>
    <property type="molecule type" value="Genomic_DNA"/>
</dbReference>
<dbReference type="AlphaFoldDB" id="A0A2U1TBB2"/>
<evidence type="ECO:0000313" key="3">
    <source>
        <dbReference type="Proteomes" id="UP000244962"/>
    </source>
</evidence>
<comment type="caution">
    <text evidence="2">The sequence shown here is derived from an EMBL/GenBank/DDBJ whole genome shotgun (WGS) entry which is preliminary data.</text>
</comment>
<organism evidence="2 3">
    <name type="scientific">Mycetocola zhujimingii</name>
    <dbReference type="NCBI Taxonomy" id="2079792"/>
    <lineage>
        <taxon>Bacteria</taxon>
        <taxon>Bacillati</taxon>
        <taxon>Actinomycetota</taxon>
        <taxon>Actinomycetes</taxon>
        <taxon>Micrococcales</taxon>
        <taxon>Microbacteriaceae</taxon>
        <taxon>Mycetocola</taxon>
    </lineage>
</organism>
<feature type="compositionally biased region" description="Basic residues" evidence="1">
    <location>
        <begin position="81"/>
        <end position="91"/>
    </location>
</feature>
<sequence>MNYRVELIIGSERPTERRAVAGAVAGTVAGTVLSDVVDTHGRTISRTISRAVIPAVSDGGLDRYAGRSPQPGPFNIGARLEKRRLGRRRQL</sequence>
<protein>
    <submittedName>
        <fullName evidence="2">Uncharacterized protein</fullName>
    </submittedName>
</protein>
<reference evidence="3" key="1">
    <citation type="submission" date="2018-04" db="EMBL/GenBank/DDBJ databases">
        <authorList>
            <person name="Liu S."/>
            <person name="Wang Z."/>
            <person name="Li J."/>
        </authorList>
    </citation>
    <scope>NUCLEOTIDE SEQUENCE [LARGE SCALE GENOMIC DNA]</scope>
    <source>
        <strain evidence="3">622</strain>
    </source>
</reference>
<proteinExistence type="predicted"/>
<gene>
    <name evidence="2" type="ORF">DF223_11180</name>
</gene>
<feature type="region of interest" description="Disordered" evidence="1">
    <location>
        <begin position="62"/>
        <end position="91"/>
    </location>
</feature>
<accession>A0A2U1TBB2</accession>
<name>A0A2U1TBB2_9MICO</name>
<evidence type="ECO:0000256" key="1">
    <source>
        <dbReference type="SAM" id="MobiDB-lite"/>
    </source>
</evidence>
<evidence type="ECO:0000313" key="2">
    <source>
        <dbReference type="EMBL" id="PWC06179.1"/>
    </source>
</evidence>